<dbReference type="Pfam" id="PF13490">
    <property type="entry name" value="zf-HC2"/>
    <property type="match status" value="1"/>
</dbReference>
<sequence>MASTEEPTLEGFERTTVARAYEGLPERWRSVLWYAEVENMTPAQIAPMLGLTANGVAALAYRAREGLRQAYLQQHLSSAVSAECERANGLLGSYVRGGLAKRETAVVESHLEDCSECRALVLELGDVSQGMRGIVAPLVLGLGAIGLVGAGFPIGGAAVGAAAAGGSGSAGSGTGAAGSGSAGSGAAAGSAGTAGSTGAVGAGAGAAGTATAGAAAGAAGTAGVAGLVGAGSAVGAAGGFAAMIAAAPFAAALIAVGALAVVGVGVVVGINALSDDDAPGQQVASGSQEAGQDDAGGAGGTDGSGSTDGADGTMGGATDDATSDSGSDDATSDAGDTPTSDADGAVTGSGAVDDPTSPTNIPPALASGPTAEQPAGTAGSGAGSTDGTSSAGGTGGTDGTDVPAPPVVVPPVVVPPTPASLDLQIDDSITLEARQAQNLVVSAVNSGGTSASGVSVEVVLPPGVDSPSSAAISGGTSVPGTLSMAEVPCGRPDSDDLTVARTVTCALGTIGPGDSAGVSVRVRADSGGEYAFAARAWGTGIDRVERRFAPTRVAYWGGEVAVALDAPGGTLGNPGSATATLKLRNSGDRAVDDAAVTLAVPAGLELVSAGGDWDCDSGSGAVDCSTSGELGRGEVRSGTLRLVSAIDESGDTATPTGDVVVHAAARAVQATGSRAGQTVTDSDDRSFRFAEPWGGTGSGSGVVAPCVPESDGEPASSAVALDGPLRNASMLPLTATLVGSTLEDSATALIAAGESAELSIDTGILRAAGDASLELRQSVGSRTYTRVLDGIGEYSACDLRPQVDVQATEGLELAAREASMLELAVSNAGGTSAVAVETEVVIPAGVNTPSSAMVSGGASVAGALTVAEVQCGRASSDDVTVARTVTCAAGTIEPGETTELSVPVTAASGGEYVFASSTSGTGFPTVERQFRATASYWGADLGLVLDGPGSVVANPGTADVAMTLANRGDRAAGEVDVEVTVPDGFGLYGADGDWSCEPGDGTVECASDGIGVGKSRTGTLHLVTLGDGRDGASGDTLAAGGAAEISADAVATEVSPAGPEVDARDSVSFDVEDAWGAVGEVQAQSVCLLDAEPGAVRSAIALGVPGAEGSLTNSSVAPYEATLIGSGPEQRASATLDEGQSADLTIDTGLGHAAGDARLELRRDVRVGDATRSFLRDIEAGSFEACDAFAPDVETPEFSAELRDVDGEKIVVLGATFANTTEADLQVWFGDTSSATVVAAGEKVSLERTTDSATYEGTPEIGYRWVDDAAHGGDHGTDHTITAAEALHAAYAPEATVEPGACTWDPATGASGTEVTITLDNSASTFPAEFEYSIGSGDVESVDVPAGSGAGSDPEASVVVVHLTAGAAGATLSVSADGTRLAVEEIPEASCVPWITDVATPTVQCSDDGFVVVTGTLENDGAARIRALALTNVRLSPGADPTHYQQAVDLDPGATGTYRLVTGARSLDAGQTVVVGQTVLPFSLGLKLPGDDRPKADTTEGIDCMPWITADAIPAPTLECTADGYAVIVGSVENASGVPMRALPFANVWVADKERSVHYQQHIKLPVGSGEVGYRLVTDARTVKAGQVVTVDQWFTDGSGTRNPDRPRVSTESGIDCSPAPSAELVLGPVAFDKSASRTMQDATVRLRNDSADGVTIDLSVTGADLASPVESTLGADESADVPVRFGTDGTSVTVTSGEWTTTLEAPAFVAPCLPAWVQSQWWRPVTYAKGSAVSDDGANYVATKKSYGVLPPSHDVQVLFAAWTRVEPCRGADAQDAARAPQGEESSEPDAKLEPSEQPGTGEQPRTREEQKSTNEPAPSSGSARTTPSPTATTEPRTEPTAEGAAQPTSDPTAEPSPTEGSTTEPSSKRSSSGQAATPDAKATPSQSATPKQSATPDPTASTSRSRDRGAWARD</sequence>
<feature type="transmembrane region" description="Helical" evidence="4">
    <location>
        <begin position="249"/>
        <end position="273"/>
    </location>
</feature>
<feature type="region of interest" description="Disordered" evidence="3">
    <location>
        <begin position="1773"/>
        <end position="1916"/>
    </location>
</feature>
<organism evidence="6 7">
    <name type="scientific">Paraoerskovia sediminicola</name>
    <dbReference type="NCBI Taxonomy" id="1138587"/>
    <lineage>
        <taxon>Bacteria</taxon>
        <taxon>Bacillati</taxon>
        <taxon>Actinomycetota</taxon>
        <taxon>Actinomycetes</taxon>
        <taxon>Micrococcales</taxon>
        <taxon>Cellulomonadaceae</taxon>
        <taxon>Paraoerskovia</taxon>
    </lineage>
</organism>
<dbReference type="EMBL" id="AP027729">
    <property type="protein sequence ID" value="BDZ42470.1"/>
    <property type="molecule type" value="Genomic_DNA"/>
</dbReference>
<evidence type="ECO:0000256" key="4">
    <source>
        <dbReference type="SAM" id="Phobius"/>
    </source>
</evidence>
<feature type="region of interest" description="Disordered" evidence="3">
    <location>
        <begin position="1596"/>
        <end position="1615"/>
    </location>
</feature>
<evidence type="ECO:0000256" key="1">
    <source>
        <dbReference type="ARBA" id="ARBA00023015"/>
    </source>
</evidence>
<feature type="compositionally biased region" description="Low complexity" evidence="3">
    <location>
        <begin position="332"/>
        <end position="344"/>
    </location>
</feature>
<dbReference type="InterPro" id="IPR013324">
    <property type="entry name" value="RNA_pol_sigma_r3/r4-like"/>
</dbReference>
<feature type="compositionally biased region" description="Gly residues" evidence="3">
    <location>
        <begin position="378"/>
        <end position="398"/>
    </location>
</feature>
<feature type="compositionally biased region" description="Low complexity" evidence="3">
    <location>
        <begin position="304"/>
        <end position="325"/>
    </location>
</feature>
<keyword evidence="2" id="KW-0804">Transcription</keyword>
<keyword evidence="1" id="KW-0805">Transcription regulation</keyword>
<gene>
    <name evidence="6" type="ORF">GCM10025865_17690</name>
</gene>
<dbReference type="InterPro" id="IPR036388">
    <property type="entry name" value="WH-like_DNA-bd_sf"/>
</dbReference>
<accession>A0ABM8G374</accession>
<dbReference type="Gene3D" id="1.10.10.10">
    <property type="entry name" value="Winged helix-like DNA-binding domain superfamily/Winged helix DNA-binding domain"/>
    <property type="match status" value="1"/>
</dbReference>
<feature type="compositionally biased region" description="Basic and acidic residues" evidence="3">
    <location>
        <begin position="1906"/>
        <end position="1916"/>
    </location>
</feature>
<proteinExistence type="predicted"/>
<feature type="compositionally biased region" description="Polar residues" evidence="3">
    <location>
        <begin position="1885"/>
        <end position="1905"/>
    </location>
</feature>
<evidence type="ECO:0000256" key="2">
    <source>
        <dbReference type="ARBA" id="ARBA00023163"/>
    </source>
</evidence>
<keyword evidence="4" id="KW-0812">Transmembrane</keyword>
<keyword evidence="4" id="KW-0472">Membrane</keyword>
<protein>
    <recommendedName>
        <fullName evidence="5">Putative zinc-finger domain-containing protein</fullName>
    </recommendedName>
</protein>
<dbReference type="Gene3D" id="1.10.10.1320">
    <property type="entry name" value="Anti-sigma factor, zinc-finger domain"/>
    <property type="match status" value="1"/>
</dbReference>
<feature type="compositionally biased region" description="Gly residues" evidence="3">
    <location>
        <begin position="294"/>
        <end position="303"/>
    </location>
</feature>
<evidence type="ECO:0000259" key="5">
    <source>
        <dbReference type="Pfam" id="PF13490"/>
    </source>
</evidence>
<feature type="region of interest" description="Disordered" evidence="3">
    <location>
        <begin position="277"/>
        <end position="409"/>
    </location>
</feature>
<feature type="compositionally biased region" description="Low complexity" evidence="3">
    <location>
        <begin position="1818"/>
        <end position="1874"/>
    </location>
</feature>
<evidence type="ECO:0000313" key="7">
    <source>
        <dbReference type="Proteomes" id="UP001321475"/>
    </source>
</evidence>
<keyword evidence="4" id="KW-1133">Transmembrane helix</keyword>
<reference evidence="7" key="1">
    <citation type="journal article" date="2019" name="Int. J. Syst. Evol. Microbiol.">
        <title>The Global Catalogue of Microorganisms (GCM) 10K type strain sequencing project: providing services to taxonomists for standard genome sequencing and annotation.</title>
        <authorList>
            <consortium name="The Broad Institute Genomics Platform"/>
            <consortium name="The Broad Institute Genome Sequencing Center for Infectious Disease"/>
            <person name="Wu L."/>
            <person name="Ma J."/>
        </authorList>
    </citation>
    <scope>NUCLEOTIDE SEQUENCE [LARGE SCALE GENOMIC DNA]</scope>
    <source>
        <strain evidence="7">NBRC 108565</strain>
    </source>
</reference>
<dbReference type="InterPro" id="IPR041916">
    <property type="entry name" value="Anti_sigma_zinc_sf"/>
</dbReference>
<dbReference type="SUPFAM" id="SSF88659">
    <property type="entry name" value="Sigma3 and sigma4 domains of RNA polymerase sigma factors"/>
    <property type="match status" value="1"/>
</dbReference>
<evidence type="ECO:0000313" key="6">
    <source>
        <dbReference type="EMBL" id="BDZ42470.1"/>
    </source>
</evidence>
<dbReference type="InterPro" id="IPR027383">
    <property type="entry name" value="Znf_put"/>
</dbReference>
<keyword evidence="7" id="KW-1185">Reference proteome</keyword>
<evidence type="ECO:0000256" key="3">
    <source>
        <dbReference type="SAM" id="MobiDB-lite"/>
    </source>
</evidence>
<feature type="domain" description="Putative zinc-finger" evidence="5">
    <location>
        <begin position="84"/>
        <end position="118"/>
    </location>
</feature>
<dbReference type="Proteomes" id="UP001321475">
    <property type="component" value="Chromosome"/>
</dbReference>
<name>A0ABM8G374_9CELL</name>
<dbReference type="RefSeq" id="WP_286216950.1">
    <property type="nucleotide sequence ID" value="NZ_AP027729.1"/>
</dbReference>